<keyword evidence="1" id="KW-0813">Transport</keyword>
<evidence type="ECO:0000256" key="4">
    <source>
        <dbReference type="ARBA" id="ARBA00022741"/>
    </source>
</evidence>
<dbReference type="PROSITE" id="PS50893">
    <property type="entry name" value="ABC_TRANSPORTER_2"/>
    <property type="match status" value="1"/>
</dbReference>
<dbReference type="InterPro" id="IPR050093">
    <property type="entry name" value="ABC_SmlMolc_Importer"/>
</dbReference>
<proteinExistence type="predicted"/>
<accession>A0ABN8DTJ2</accession>
<keyword evidence="2" id="KW-1003">Cell membrane</keyword>
<keyword evidence="4" id="KW-0547">Nucleotide-binding</keyword>
<sequence>MTLALNLKQIHCHYQNTVVLRDLSLQLEAGQILCLLGASGCGKTTLLKAIAGLEPIRQGEIYLHQQLVASEQFDMPPEQRQIGMIFQDYALFPHLTVAENIAFSLSKLTRQAKAARVEALLALVHLQGLGARYPHQLSGGQQQRVAIARALANRPKLLLLDEPFSNIDSQVRYEMIAELREIFRLEGVSAVFVTHAREEAFAFADQVAVMHQGRILQVGPPEQLYQQPSTEMVARMLGRCSLLPGKVDDSGLSAQCELGTLRLNRRFKAGALVQLMLRPQHLGIAKQGVAADILQHQFRGDYHLYQLQLKGQQCWAQQSQLWPELALPHVTVLTDSVHAIATDASQDDMALAG</sequence>
<comment type="caution">
    <text evidence="10">The sequence shown here is derived from an EMBL/GenBank/DDBJ whole genome shotgun (WGS) entry which is preliminary data.</text>
</comment>
<name>A0ABN8DTJ2_9VIBR</name>
<dbReference type="EMBL" id="CAKLDI010000001">
    <property type="protein sequence ID" value="CAH0534381.1"/>
    <property type="molecule type" value="Genomic_DNA"/>
</dbReference>
<dbReference type="SUPFAM" id="SSF52540">
    <property type="entry name" value="P-loop containing nucleoside triphosphate hydrolases"/>
    <property type="match status" value="1"/>
</dbReference>
<gene>
    <name evidence="10" type="primary">fbpC2_2</name>
    <name evidence="10" type="ORF">VST7929_02312</name>
</gene>
<dbReference type="InterPro" id="IPR027417">
    <property type="entry name" value="P-loop_NTPase"/>
</dbReference>
<dbReference type="RefSeq" id="WP_237466938.1">
    <property type="nucleotide sequence ID" value="NZ_CAKLDI010000001.1"/>
</dbReference>
<protein>
    <submittedName>
        <fullName evidence="10">Fe(3+) ions import ATP-binding protein FbpC 2</fullName>
    </submittedName>
</protein>
<dbReference type="PANTHER" id="PTHR42781">
    <property type="entry name" value="SPERMIDINE/PUTRESCINE IMPORT ATP-BINDING PROTEIN POTA"/>
    <property type="match status" value="1"/>
</dbReference>
<dbReference type="PROSITE" id="PS00211">
    <property type="entry name" value="ABC_TRANSPORTER_1"/>
    <property type="match status" value="1"/>
</dbReference>
<evidence type="ECO:0000259" key="9">
    <source>
        <dbReference type="PROSITE" id="PS50893"/>
    </source>
</evidence>
<keyword evidence="5 10" id="KW-0067">ATP-binding</keyword>
<dbReference type="SMART" id="SM00382">
    <property type="entry name" value="AAA"/>
    <property type="match status" value="1"/>
</dbReference>
<evidence type="ECO:0000256" key="2">
    <source>
        <dbReference type="ARBA" id="ARBA00022475"/>
    </source>
</evidence>
<evidence type="ECO:0000313" key="10">
    <source>
        <dbReference type="EMBL" id="CAH0534381.1"/>
    </source>
</evidence>
<feature type="domain" description="ABC transporter" evidence="9">
    <location>
        <begin position="5"/>
        <end position="237"/>
    </location>
</feature>
<evidence type="ECO:0000256" key="7">
    <source>
        <dbReference type="ARBA" id="ARBA00023065"/>
    </source>
</evidence>
<keyword evidence="8" id="KW-0472">Membrane</keyword>
<dbReference type="Gene3D" id="3.40.50.300">
    <property type="entry name" value="P-loop containing nucleotide triphosphate hydrolases"/>
    <property type="match status" value="1"/>
</dbReference>
<dbReference type="Pfam" id="PF00005">
    <property type="entry name" value="ABC_tran"/>
    <property type="match status" value="1"/>
</dbReference>
<dbReference type="PANTHER" id="PTHR42781:SF4">
    <property type="entry name" value="SPERMIDINE_PUTRESCINE IMPORT ATP-BINDING PROTEIN POTA"/>
    <property type="match status" value="1"/>
</dbReference>
<dbReference type="CDD" id="cd03259">
    <property type="entry name" value="ABC_Carb_Solutes_like"/>
    <property type="match status" value="1"/>
</dbReference>
<keyword evidence="6" id="KW-0408">Iron</keyword>
<keyword evidence="3" id="KW-0410">Iron transport</keyword>
<dbReference type="InterPro" id="IPR015853">
    <property type="entry name" value="ABC_transpr_FbpC"/>
</dbReference>
<evidence type="ECO:0000256" key="6">
    <source>
        <dbReference type="ARBA" id="ARBA00023004"/>
    </source>
</evidence>
<dbReference type="InterPro" id="IPR003593">
    <property type="entry name" value="AAA+_ATPase"/>
</dbReference>
<keyword evidence="11" id="KW-1185">Reference proteome</keyword>
<evidence type="ECO:0000313" key="11">
    <source>
        <dbReference type="Proteomes" id="UP000838672"/>
    </source>
</evidence>
<dbReference type="InterPro" id="IPR017871">
    <property type="entry name" value="ABC_transporter-like_CS"/>
</dbReference>
<dbReference type="Proteomes" id="UP000838672">
    <property type="component" value="Unassembled WGS sequence"/>
</dbReference>
<evidence type="ECO:0000256" key="5">
    <source>
        <dbReference type="ARBA" id="ARBA00022840"/>
    </source>
</evidence>
<dbReference type="GO" id="GO:0005524">
    <property type="term" value="F:ATP binding"/>
    <property type="evidence" value="ECO:0007669"/>
    <property type="project" value="UniProtKB-KW"/>
</dbReference>
<dbReference type="InterPro" id="IPR003439">
    <property type="entry name" value="ABC_transporter-like_ATP-bd"/>
</dbReference>
<evidence type="ECO:0000256" key="1">
    <source>
        <dbReference type="ARBA" id="ARBA00022448"/>
    </source>
</evidence>
<reference evidence="10" key="1">
    <citation type="submission" date="2021-11" db="EMBL/GenBank/DDBJ databases">
        <authorList>
            <person name="Rodrigo-Torres L."/>
            <person name="Arahal R. D."/>
            <person name="Lucena T."/>
        </authorList>
    </citation>
    <scope>NUCLEOTIDE SEQUENCE</scope>
    <source>
        <strain evidence="10">CECT 7929</strain>
    </source>
</reference>
<organism evidence="10 11">
    <name type="scientific">Vibrio stylophorae</name>
    <dbReference type="NCBI Taxonomy" id="659351"/>
    <lineage>
        <taxon>Bacteria</taxon>
        <taxon>Pseudomonadati</taxon>
        <taxon>Pseudomonadota</taxon>
        <taxon>Gammaproteobacteria</taxon>
        <taxon>Vibrionales</taxon>
        <taxon>Vibrionaceae</taxon>
        <taxon>Vibrio</taxon>
    </lineage>
</organism>
<evidence type="ECO:0000256" key="3">
    <source>
        <dbReference type="ARBA" id="ARBA00022496"/>
    </source>
</evidence>
<keyword evidence="7" id="KW-0406">Ion transport</keyword>
<evidence type="ECO:0000256" key="8">
    <source>
        <dbReference type="ARBA" id="ARBA00023136"/>
    </source>
</evidence>